<keyword evidence="2" id="KW-0813">Transport</keyword>
<dbReference type="GO" id="GO:0015833">
    <property type="term" value="P:peptide transport"/>
    <property type="evidence" value="ECO:0007669"/>
    <property type="project" value="TreeGrafter"/>
</dbReference>
<dbReference type="GO" id="GO:1904680">
    <property type="term" value="F:peptide transmembrane transporter activity"/>
    <property type="evidence" value="ECO:0007669"/>
    <property type="project" value="TreeGrafter"/>
</dbReference>
<dbReference type="AlphaFoldDB" id="A0A0F6R007"/>
<reference evidence="6 8" key="1">
    <citation type="journal article" date="2015" name="Genome Announc.">
        <title>Complete Genome Sequence of Corynebacterium kutscheri DSM 20755, a Corynebacterial Type Strain with Remarkably Low G+C Content of Chromosomal DNA.</title>
        <authorList>
            <person name="Ruckert C."/>
            <person name="Albersmeier A."/>
            <person name="Winkler A."/>
            <person name="Tauch A."/>
        </authorList>
    </citation>
    <scope>NUCLEOTIDE SEQUENCE [LARGE SCALE GENOMIC DNA]</scope>
    <source>
        <strain evidence="6 8">DSM 20755</strain>
    </source>
</reference>
<dbReference type="InterPro" id="IPR039424">
    <property type="entry name" value="SBP_5"/>
</dbReference>
<keyword evidence="3 4" id="KW-0732">Signal</keyword>
<keyword evidence="8" id="KW-1185">Reference proteome</keyword>
<evidence type="ECO:0000256" key="4">
    <source>
        <dbReference type="SAM" id="SignalP"/>
    </source>
</evidence>
<dbReference type="STRING" id="35755.UL82_04075"/>
<evidence type="ECO:0000256" key="2">
    <source>
        <dbReference type="ARBA" id="ARBA00022448"/>
    </source>
</evidence>
<dbReference type="InterPro" id="IPR030678">
    <property type="entry name" value="Peptide/Ni-bd"/>
</dbReference>
<dbReference type="RefSeq" id="WP_158407824.1">
    <property type="nucleotide sequence ID" value="NZ_CP011312.1"/>
</dbReference>
<gene>
    <name evidence="7" type="primary">nikA</name>
    <name evidence="7" type="ORF">NCTC949_01381</name>
    <name evidence="6" type="ORF">UL82_04075</name>
</gene>
<dbReference type="KEGG" id="cku:UL82_04075"/>
<dbReference type="Gene3D" id="3.40.190.10">
    <property type="entry name" value="Periplasmic binding protein-like II"/>
    <property type="match status" value="1"/>
</dbReference>
<feature type="domain" description="Solute-binding protein family 5" evidence="5">
    <location>
        <begin position="75"/>
        <end position="426"/>
    </location>
</feature>
<dbReference type="EMBL" id="CP011312">
    <property type="protein sequence ID" value="AKE41020.1"/>
    <property type="molecule type" value="Genomic_DNA"/>
</dbReference>
<dbReference type="EMBL" id="LR134377">
    <property type="protein sequence ID" value="VEH06910.1"/>
    <property type="molecule type" value="Genomic_DNA"/>
</dbReference>
<dbReference type="PROSITE" id="PS51257">
    <property type="entry name" value="PROKAR_LIPOPROTEIN"/>
    <property type="match status" value="1"/>
</dbReference>
<evidence type="ECO:0000259" key="5">
    <source>
        <dbReference type="Pfam" id="PF00496"/>
    </source>
</evidence>
<accession>A0A0F6R007</accession>
<reference evidence="7 9" key="2">
    <citation type="submission" date="2018-12" db="EMBL/GenBank/DDBJ databases">
        <authorList>
            <consortium name="Pathogen Informatics"/>
        </authorList>
    </citation>
    <scope>NUCLEOTIDE SEQUENCE [LARGE SCALE GENOMIC DNA]</scope>
    <source>
        <strain evidence="7 9">NCTC949</strain>
    </source>
</reference>
<dbReference type="OrthoDB" id="9764591at2"/>
<organism evidence="6 8">
    <name type="scientific">Corynebacterium kutscheri</name>
    <dbReference type="NCBI Taxonomy" id="35755"/>
    <lineage>
        <taxon>Bacteria</taxon>
        <taxon>Bacillati</taxon>
        <taxon>Actinomycetota</taxon>
        <taxon>Actinomycetes</taxon>
        <taxon>Mycobacteriales</taxon>
        <taxon>Corynebacteriaceae</taxon>
        <taxon>Corynebacterium</taxon>
    </lineage>
</organism>
<dbReference type="GO" id="GO:0043190">
    <property type="term" value="C:ATP-binding cassette (ABC) transporter complex"/>
    <property type="evidence" value="ECO:0007669"/>
    <property type="project" value="InterPro"/>
</dbReference>
<dbReference type="PANTHER" id="PTHR30290:SF9">
    <property type="entry name" value="OLIGOPEPTIDE-BINDING PROTEIN APPA"/>
    <property type="match status" value="1"/>
</dbReference>
<dbReference type="HOGENOM" id="CLU_017028_7_5_11"/>
<evidence type="ECO:0000313" key="6">
    <source>
        <dbReference type="EMBL" id="AKE41020.1"/>
    </source>
</evidence>
<feature type="signal peptide" evidence="4">
    <location>
        <begin position="1"/>
        <end position="21"/>
    </location>
</feature>
<evidence type="ECO:0000313" key="7">
    <source>
        <dbReference type="EMBL" id="VEH06910.1"/>
    </source>
</evidence>
<sequence>MKKSMKAITAVVISAAVALSACSVEDVSSNSDGKHLNLELVYHANTEDPHLVAYPFFLNSGALETLVAVNPDTKEIEPKLATSWESEDAQHWTFQIRENVTFHNGTALDAEVVKANIESAIAANPALAKTLNIESMTAQGHKLEITTTTQYASLPSQFAHYNAVIVDPNANESYPVGTGAFKFTSFSTTGDSELVRFEDYWDGIARLDSVTLSANEDVNSRLLALQSGQVDIAHRLSLENIDSLRNIAGIEVETVPGTRTYDLMYNLAGSTNGELFNKLEFRKGIDALLDRESMVNTILKGNGEIGTSPMPEGFPVTPDVVKPVYGESEARAFFEAAGVSFDNGVAMYKGQPLHLKIATYNSRPELPQIAQTIQDAAKNLGMSMEIVLSENIDEYLAAGDWDIATYSMSTLTRGDGSYFVNSSYLPDGALNYGKVNDPALTAMIEQFNATIDPEQRIQRMRDIAAYIRDNVLGSYVLFINESAGFKNTVRGWVTPSNDLEFAMVTKDLDVES</sequence>
<evidence type="ECO:0000256" key="3">
    <source>
        <dbReference type="ARBA" id="ARBA00022729"/>
    </source>
</evidence>
<dbReference type="GO" id="GO:0042597">
    <property type="term" value="C:periplasmic space"/>
    <property type="evidence" value="ECO:0007669"/>
    <property type="project" value="UniProtKB-ARBA"/>
</dbReference>
<dbReference type="PIRSF" id="PIRSF002741">
    <property type="entry name" value="MppA"/>
    <property type="match status" value="1"/>
</dbReference>
<proteinExistence type="inferred from homology"/>
<dbReference type="Proteomes" id="UP000033457">
    <property type="component" value="Chromosome"/>
</dbReference>
<feature type="chain" id="PRO_5043119934" evidence="4">
    <location>
        <begin position="22"/>
        <end position="512"/>
    </location>
</feature>
<dbReference type="PANTHER" id="PTHR30290">
    <property type="entry name" value="PERIPLASMIC BINDING COMPONENT OF ABC TRANSPORTER"/>
    <property type="match status" value="1"/>
</dbReference>
<evidence type="ECO:0000313" key="9">
    <source>
        <dbReference type="Proteomes" id="UP000271380"/>
    </source>
</evidence>
<evidence type="ECO:0000313" key="8">
    <source>
        <dbReference type="Proteomes" id="UP000033457"/>
    </source>
</evidence>
<dbReference type="SUPFAM" id="SSF53850">
    <property type="entry name" value="Periplasmic binding protein-like II"/>
    <property type="match status" value="1"/>
</dbReference>
<dbReference type="Pfam" id="PF00496">
    <property type="entry name" value="SBP_bac_5"/>
    <property type="match status" value="1"/>
</dbReference>
<comment type="similarity">
    <text evidence="1">Belongs to the bacterial solute-binding protein 5 family.</text>
</comment>
<dbReference type="Gene3D" id="3.10.105.10">
    <property type="entry name" value="Dipeptide-binding Protein, Domain 3"/>
    <property type="match status" value="1"/>
</dbReference>
<dbReference type="Proteomes" id="UP000271380">
    <property type="component" value="Chromosome"/>
</dbReference>
<dbReference type="InterPro" id="IPR000914">
    <property type="entry name" value="SBP_5_dom"/>
</dbReference>
<name>A0A0F6R007_9CORY</name>
<evidence type="ECO:0000256" key="1">
    <source>
        <dbReference type="ARBA" id="ARBA00005695"/>
    </source>
</evidence>
<protein>
    <submittedName>
        <fullName evidence="6">ABC-type dipeptide transport system, periplasmic component</fullName>
    </submittedName>
    <submittedName>
        <fullName evidence="7">MFS-type drug efflux transporter</fullName>
    </submittedName>
</protein>